<dbReference type="GeneID" id="73331717"/>
<comment type="caution">
    <text evidence="2">The sequence shown here is derived from an EMBL/GenBank/DDBJ whole genome shotgun (WGS) entry which is preliminary data.</text>
</comment>
<feature type="compositionally biased region" description="Polar residues" evidence="1">
    <location>
        <begin position="1"/>
        <end position="17"/>
    </location>
</feature>
<feature type="compositionally biased region" description="Polar residues" evidence="1">
    <location>
        <begin position="96"/>
        <end position="106"/>
    </location>
</feature>
<proteinExistence type="predicted"/>
<keyword evidence="3" id="KW-1185">Reference proteome</keyword>
<evidence type="ECO:0000313" key="3">
    <source>
        <dbReference type="Proteomes" id="UP001055115"/>
    </source>
</evidence>
<gene>
    <name evidence="2" type="ORF">ColSpa_10915</name>
</gene>
<dbReference type="Proteomes" id="UP001055115">
    <property type="component" value="Unassembled WGS sequence"/>
</dbReference>
<feature type="region of interest" description="Disordered" evidence="1">
    <location>
        <begin position="1"/>
        <end position="106"/>
    </location>
</feature>
<dbReference type="EMBL" id="BQXU01000040">
    <property type="protein sequence ID" value="GKT50734.1"/>
    <property type="molecule type" value="Genomic_DNA"/>
</dbReference>
<protein>
    <submittedName>
        <fullName evidence="2">Uncharacterized protein</fullName>
    </submittedName>
</protein>
<feature type="compositionally biased region" description="Low complexity" evidence="1">
    <location>
        <begin position="38"/>
        <end position="55"/>
    </location>
</feature>
<sequence length="189" mass="20031">MARKSGNTAQAAGTNGSRDIRSFFGAGHAPKSATPAVSSSQASQESRSEISRSQSPDTAPELPATARNQTRSVKPLKQTATKESATQDLKLEHPRSTGSSCISDSPPTTSYIVKLEHFGVVTIRTPNHPCPPVIPPAFDISDTGPQETAIAVTHPREGRHPQDAAIRAEQRFLAEGTVLLATFVNQAVP</sequence>
<accession>A0AA37PEH9</accession>
<feature type="compositionally biased region" description="Polar residues" evidence="1">
    <location>
        <begin position="66"/>
        <end position="87"/>
    </location>
</feature>
<organism evidence="2 3">
    <name type="scientific">Colletotrichum spaethianum</name>
    <dbReference type="NCBI Taxonomy" id="700344"/>
    <lineage>
        <taxon>Eukaryota</taxon>
        <taxon>Fungi</taxon>
        <taxon>Dikarya</taxon>
        <taxon>Ascomycota</taxon>
        <taxon>Pezizomycotina</taxon>
        <taxon>Sordariomycetes</taxon>
        <taxon>Hypocreomycetidae</taxon>
        <taxon>Glomerellales</taxon>
        <taxon>Glomerellaceae</taxon>
        <taxon>Colletotrichum</taxon>
        <taxon>Colletotrichum spaethianum species complex</taxon>
    </lineage>
</organism>
<dbReference type="RefSeq" id="XP_049133084.1">
    <property type="nucleotide sequence ID" value="XM_049277127.1"/>
</dbReference>
<evidence type="ECO:0000313" key="2">
    <source>
        <dbReference type="EMBL" id="GKT50734.1"/>
    </source>
</evidence>
<name>A0AA37PEH9_9PEZI</name>
<evidence type="ECO:0000256" key="1">
    <source>
        <dbReference type="SAM" id="MobiDB-lite"/>
    </source>
</evidence>
<reference evidence="2 3" key="1">
    <citation type="submission" date="2022-03" db="EMBL/GenBank/DDBJ databases">
        <title>Genome data of Colletotrichum spp.</title>
        <authorList>
            <person name="Utami Y.D."/>
            <person name="Hiruma K."/>
        </authorList>
    </citation>
    <scope>NUCLEOTIDE SEQUENCE [LARGE SCALE GENOMIC DNA]</scope>
    <source>
        <strain evidence="2 3">MAFF 239500</strain>
    </source>
</reference>
<dbReference type="AlphaFoldDB" id="A0AA37PEH9"/>